<protein>
    <submittedName>
        <fullName evidence="2">Uma2 family endonuclease</fullName>
    </submittedName>
</protein>
<keyword evidence="2" id="KW-0255">Endonuclease</keyword>
<sequence length="196" mass="21067">MVQAPAQSRSHRPSVIVPAPPVTVEDLDAGGYDDARLELLDGLCVLRPWPTPLRARVTSRLTRLLAQAATSGAHVLPAGVGVQLSARCLLVPDIVVAPSAEVAGRRLQETPYLVVEVADASTRRYDRTLKLDLYRERGVPACWLIDPDTATLEAFELVCGAYVTTSAAGPHGEFNATRPFPVTVRPAELIDPPDAE</sequence>
<evidence type="ECO:0000259" key="1">
    <source>
        <dbReference type="Pfam" id="PF05685"/>
    </source>
</evidence>
<dbReference type="OrthoDB" id="9799703at2"/>
<feature type="domain" description="Putative restriction endonuclease" evidence="1">
    <location>
        <begin position="32"/>
        <end position="181"/>
    </location>
</feature>
<dbReference type="SUPFAM" id="SSF52980">
    <property type="entry name" value="Restriction endonuclease-like"/>
    <property type="match status" value="1"/>
</dbReference>
<dbReference type="Gene3D" id="3.90.1570.10">
    <property type="entry name" value="tt1808, chain A"/>
    <property type="match status" value="1"/>
</dbReference>
<dbReference type="Pfam" id="PF05685">
    <property type="entry name" value="Uma2"/>
    <property type="match status" value="1"/>
</dbReference>
<proteinExistence type="predicted"/>
<dbReference type="CDD" id="cd06260">
    <property type="entry name" value="DUF820-like"/>
    <property type="match status" value="1"/>
</dbReference>
<gene>
    <name evidence="2" type="ORF">E7Y31_09275</name>
</gene>
<dbReference type="Proteomes" id="UP000305282">
    <property type="component" value="Unassembled WGS sequence"/>
</dbReference>
<name>A0A4S5ERP8_9ACTN</name>
<comment type="caution">
    <text evidence="2">The sequence shown here is derived from an EMBL/GenBank/DDBJ whole genome shotgun (WGS) entry which is preliminary data.</text>
</comment>
<organism evidence="2 3">
    <name type="scientific">Candidatus Frankia alpina</name>
    <dbReference type="NCBI Taxonomy" id="2699483"/>
    <lineage>
        <taxon>Bacteria</taxon>
        <taxon>Bacillati</taxon>
        <taxon>Actinomycetota</taxon>
        <taxon>Actinomycetes</taxon>
        <taxon>Frankiales</taxon>
        <taxon>Frankiaceae</taxon>
        <taxon>Frankia</taxon>
    </lineage>
</organism>
<accession>A0A4S5ERP8</accession>
<evidence type="ECO:0000313" key="3">
    <source>
        <dbReference type="Proteomes" id="UP000305282"/>
    </source>
</evidence>
<dbReference type="PANTHER" id="PTHR35400:SF3">
    <property type="entry name" value="SLL1072 PROTEIN"/>
    <property type="match status" value="1"/>
</dbReference>
<dbReference type="AlphaFoldDB" id="A0A4S5ERP8"/>
<dbReference type="PANTHER" id="PTHR35400">
    <property type="entry name" value="SLR1083 PROTEIN"/>
    <property type="match status" value="1"/>
</dbReference>
<dbReference type="InterPro" id="IPR012296">
    <property type="entry name" value="Nuclease_put_TT1808"/>
</dbReference>
<evidence type="ECO:0000313" key="2">
    <source>
        <dbReference type="EMBL" id="THJ74802.1"/>
    </source>
</evidence>
<keyword evidence="2" id="KW-0378">Hydrolase</keyword>
<keyword evidence="3" id="KW-1185">Reference proteome</keyword>
<dbReference type="InterPro" id="IPR011335">
    <property type="entry name" value="Restrct_endonuc-II-like"/>
</dbReference>
<dbReference type="InterPro" id="IPR008538">
    <property type="entry name" value="Uma2"/>
</dbReference>
<reference evidence="2 3" key="1">
    <citation type="submission" date="2019-04" db="EMBL/GenBank/DDBJ databases">
        <title>Draft genome sequences for three unisolated Alnus-infective Frankia Sp+ strains, AgTrS, AiOr and AvVan, the first sequenced Frankia strains able to sporulate in-planta.</title>
        <authorList>
            <person name="Bethencourt L."/>
            <person name="Vautrin F."/>
            <person name="Taib N."/>
            <person name="Dubost A."/>
            <person name="Castro-Garcia L."/>
            <person name="Imbaud O."/>
            <person name="Abrouk D."/>
            <person name="Fournier P."/>
            <person name="Briolay J."/>
            <person name="Nguyen A."/>
            <person name="Normand P."/>
            <person name="Fernandez M.P."/>
            <person name="Brochier-Armanet C."/>
            <person name="Herrera-Belaroussi A."/>
        </authorList>
    </citation>
    <scope>NUCLEOTIDE SEQUENCE [LARGE SCALE GENOMIC DNA]</scope>
    <source>
        <strain evidence="2 3">AvVan</strain>
    </source>
</reference>
<dbReference type="EMBL" id="SSXH01000173">
    <property type="protein sequence ID" value="THJ74802.1"/>
    <property type="molecule type" value="Genomic_DNA"/>
</dbReference>
<dbReference type="GO" id="GO:0004519">
    <property type="term" value="F:endonuclease activity"/>
    <property type="evidence" value="ECO:0007669"/>
    <property type="project" value="UniProtKB-KW"/>
</dbReference>
<keyword evidence="2" id="KW-0540">Nuclease</keyword>